<proteinExistence type="predicted"/>
<gene>
    <name evidence="2" type="ORF">A0H76_2624</name>
</gene>
<reference evidence="2 3" key="1">
    <citation type="journal article" date="2017" name="Environ. Microbiol.">
        <title>Decay of the glycolytic pathway and adaptation to intranuclear parasitism within Enterocytozoonidae microsporidia.</title>
        <authorList>
            <person name="Wiredu Boakye D."/>
            <person name="Jaroenlak P."/>
            <person name="Prachumwat A."/>
            <person name="Williams T.A."/>
            <person name="Bateman K.S."/>
            <person name="Itsathitphaisarn O."/>
            <person name="Sritunyalucksana K."/>
            <person name="Paszkiewicz K.H."/>
            <person name="Moore K.A."/>
            <person name="Stentiford G.D."/>
            <person name="Williams B.A."/>
        </authorList>
    </citation>
    <scope>NUCLEOTIDE SEQUENCE [LARGE SCALE GENOMIC DNA]</scope>
    <source>
        <strain evidence="3">canceri</strain>
    </source>
</reference>
<protein>
    <submittedName>
        <fullName evidence="2">Uncharacterized protein</fullName>
    </submittedName>
</protein>
<dbReference type="EMBL" id="LTAI01000086">
    <property type="protein sequence ID" value="ORD99950.1"/>
    <property type="molecule type" value="Genomic_DNA"/>
</dbReference>
<evidence type="ECO:0000313" key="2">
    <source>
        <dbReference type="EMBL" id="ORD99950.1"/>
    </source>
</evidence>
<dbReference type="Proteomes" id="UP000192501">
    <property type="component" value="Unassembled WGS sequence"/>
</dbReference>
<evidence type="ECO:0000313" key="3">
    <source>
        <dbReference type="Proteomes" id="UP000192501"/>
    </source>
</evidence>
<name>A0A1X0QJJ2_9MICR</name>
<sequence length="60" mass="7149">MKKPKDLVSWNIDESDRNLKKPKHTSNPKRTKFWDDIPLSPIQDHNNKNYTNSIDETKLK</sequence>
<accession>A0A1X0QJJ2</accession>
<dbReference type="VEuPathDB" id="MicrosporidiaDB:A0H76_2624"/>
<dbReference type="VEuPathDB" id="MicrosporidiaDB:HERIO_1740"/>
<organism evidence="2 3">
    <name type="scientific">Hepatospora eriocheir</name>
    <dbReference type="NCBI Taxonomy" id="1081669"/>
    <lineage>
        <taxon>Eukaryota</taxon>
        <taxon>Fungi</taxon>
        <taxon>Fungi incertae sedis</taxon>
        <taxon>Microsporidia</taxon>
        <taxon>Hepatosporidae</taxon>
        <taxon>Hepatospora</taxon>
    </lineage>
</organism>
<feature type="region of interest" description="Disordered" evidence="1">
    <location>
        <begin position="1"/>
        <end position="60"/>
    </location>
</feature>
<evidence type="ECO:0000256" key="1">
    <source>
        <dbReference type="SAM" id="MobiDB-lite"/>
    </source>
</evidence>
<feature type="compositionally biased region" description="Basic residues" evidence="1">
    <location>
        <begin position="20"/>
        <end position="31"/>
    </location>
</feature>
<dbReference type="AlphaFoldDB" id="A0A1X0QJJ2"/>
<comment type="caution">
    <text evidence="2">The sequence shown here is derived from an EMBL/GenBank/DDBJ whole genome shotgun (WGS) entry which is preliminary data.</text>
</comment>